<keyword evidence="1" id="KW-0472">Membrane</keyword>
<evidence type="ECO:0000313" key="3">
    <source>
        <dbReference type="Proteomes" id="UP001222027"/>
    </source>
</evidence>
<sequence>MMQQMVDAWVVGPLQLNMVQFGMFGFCAWVADSFTFRGLGFCGEELVLVWGCLFALLSFEGLVVGFDCFHV</sequence>
<dbReference type="EMBL" id="JAQQAF010000009">
    <property type="protein sequence ID" value="KAJ8460080.1"/>
    <property type="molecule type" value="Genomic_DNA"/>
</dbReference>
<keyword evidence="1" id="KW-0812">Transmembrane</keyword>
<dbReference type="Proteomes" id="UP001222027">
    <property type="component" value="Unassembled WGS sequence"/>
</dbReference>
<protein>
    <recommendedName>
        <fullName evidence="4">Transmembrane protein</fullName>
    </recommendedName>
</protein>
<dbReference type="AlphaFoldDB" id="A0AAV8PYW9"/>
<evidence type="ECO:0008006" key="4">
    <source>
        <dbReference type="Google" id="ProtNLM"/>
    </source>
</evidence>
<accession>A0AAV8PYW9</accession>
<reference evidence="2 3" key="1">
    <citation type="submission" date="2022-12" db="EMBL/GenBank/DDBJ databases">
        <title>Chromosome-scale assembly of the Ensete ventricosum genome.</title>
        <authorList>
            <person name="Dussert Y."/>
            <person name="Stocks J."/>
            <person name="Wendawek A."/>
            <person name="Woldeyes F."/>
            <person name="Nichols R.A."/>
            <person name="Borrell J.S."/>
        </authorList>
    </citation>
    <scope>NUCLEOTIDE SEQUENCE [LARGE SCALE GENOMIC DNA]</scope>
    <source>
        <strain evidence="3">cv. Maze</strain>
        <tissue evidence="2">Seeds</tissue>
    </source>
</reference>
<comment type="caution">
    <text evidence="2">The sequence shown here is derived from an EMBL/GenBank/DDBJ whole genome shotgun (WGS) entry which is preliminary data.</text>
</comment>
<proteinExistence type="predicted"/>
<organism evidence="2 3">
    <name type="scientific">Ensete ventricosum</name>
    <name type="common">Abyssinian banana</name>
    <name type="synonym">Musa ensete</name>
    <dbReference type="NCBI Taxonomy" id="4639"/>
    <lineage>
        <taxon>Eukaryota</taxon>
        <taxon>Viridiplantae</taxon>
        <taxon>Streptophyta</taxon>
        <taxon>Embryophyta</taxon>
        <taxon>Tracheophyta</taxon>
        <taxon>Spermatophyta</taxon>
        <taxon>Magnoliopsida</taxon>
        <taxon>Liliopsida</taxon>
        <taxon>Zingiberales</taxon>
        <taxon>Musaceae</taxon>
        <taxon>Ensete</taxon>
    </lineage>
</organism>
<gene>
    <name evidence="2" type="ORF">OPV22_033006</name>
</gene>
<feature type="transmembrane region" description="Helical" evidence="1">
    <location>
        <begin position="46"/>
        <end position="66"/>
    </location>
</feature>
<evidence type="ECO:0000256" key="1">
    <source>
        <dbReference type="SAM" id="Phobius"/>
    </source>
</evidence>
<name>A0AAV8PYW9_ENSVE</name>
<feature type="transmembrane region" description="Helical" evidence="1">
    <location>
        <begin position="20"/>
        <end position="39"/>
    </location>
</feature>
<keyword evidence="1" id="KW-1133">Transmembrane helix</keyword>
<evidence type="ECO:0000313" key="2">
    <source>
        <dbReference type="EMBL" id="KAJ8460080.1"/>
    </source>
</evidence>
<keyword evidence="3" id="KW-1185">Reference proteome</keyword>